<accession>A0A9P6NKG8</accession>
<name>A0A9P6NKG8_9BASI</name>
<evidence type="ECO:0000313" key="17">
    <source>
        <dbReference type="Proteomes" id="UP000886653"/>
    </source>
</evidence>
<keyword evidence="17" id="KW-1185">Reference proteome</keyword>
<dbReference type="AlphaFoldDB" id="A0A9P6NKG8"/>
<evidence type="ECO:0000256" key="11">
    <source>
        <dbReference type="ARBA" id="ARBA00023157"/>
    </source>
</evidence>
<keyword evidence="5" id="KW-0964">Secreted</keyword>
<keyword evidence="7" id="KW-0479">Metal-binding</keyword>
<reference evidence="16" key="1">
    <citation type="submission" date="2013-11" db="EMBL/GenBank/DDBJ databases">
        <title>Genome sequence of the fusiform rust pathogen reveals effectors for host alternation and coevolution with pine.</title>
        <authorList>
            <consortium name="DOE Joint Genome Institute"/>
            <person name="Smith K."/>
            <person name="Pendleton A."/>
            <person name="Kubisiak T."/>
            <person name="Anderson C."/>
            <person name="Salamov A."/>
            <person name="Aerts A."/>
            <person name="Riley R."/>
            <person name="Clum A."/>
            <person name="Lindquist E."/>
            <person name="Ence D."/>
            <person name="Campbell M."/>
            <person name="Kronenberg Z."/>
            <person name="Feau N."/>
            <person name="Dhillon B."/>
            <person name="Hamelin R."/>
            <person name="Burleigh J."/>
            <person name="Smith J."/>
            <person name="Yandell M."/>
            <person name="Nelson C."/>
            <person name="Grigoriev I."/>
            <person name="Davis J."/>
        </authorList>
    </citation>
    <scope>NUCLEOTIDE SEQUENCE</scope>
    <source>
        <strain evidence="16">G11</strain>
    </source>
</reference>
<dbReference type="GO" id="GO:0005576">
    <property type="term" value="C:extracellular region"/>
    <property type="evidence" value="ECO:0007669"/>
    <property type="project" value="UniProtKB-SubCell"/>
</dbReference>
<keyword evidence="10" id="KW-0472">Membrane</keyword>
<keyword evidence="6" id="KW-0349">Heme</keyword>
<dbReference type="Pfam" id="PF05730">
    <property type="entry name" value="CFEM"/>
    <property type="match status" value="2"/>
</dbReference>
<evidence type="ECO:0000256" key="12">
    <source>
        <dbReference type="ARBA" id="ARBA00023180"/>
    </source>
</evidence>
<keyword evidence="9" id="KW-0408">Iron</keyword>
<dbReference type="SMART" id="SM00747">
    <property type="entry name" value="CFEM"/>
    <property type="match status" value="2"/>
</dbReference>
<dbReference type="OrthoDB" id="3065412at2759"/>
<dbReference type="InterPro" id="IPR051735">
    <property type="entry name" value="CFEM_domain"/>
</dbReference>
<dbReference type="InterPro" id="IPR008427">
    <property type="entry name" value="Extracellular_membr_CFEM_dom"/>
</dbReference>
<evidence type="ECO:0000256" key="3">
    <source>
        <dbReference type="ARBA" id="ARBA00010031"/>
    </source>
</evidence>
<evidence type="ECO:0000313" key="16">
    <source>
        <dbReference type="EMBL" id="KAG0147252.1"/>
    </source>
</evidence>
<dbReference type="PANTHER" id="PTHR37928:SF2">
    <property type="entry name" value="GPI ANCHORED CFEM DOMAIN PROTEIN (AFU_ORTHOLOGUE AFUA_6G10580)"/>
    <property type="match status" value="1"/>
</dbReference>
<feature type="domain" description="CFEM" evidence="15">
    <location>
        <begin position="2"/>
        <end position="117"/>
    </location>
</feature>
<evidence type="ECO:0000259" key="15">
    <source>
        <dbReference type="PROSITE" id="PS52012"/>
    </source>
</evidence>
<dbReference type="GO" id="GO:0046872">
    <property type="term" value="F:metal ion binding"/>
    <property type="evidence" value="ECO:0007669"/>
    <property type="project" value="UniProtKB-KW"/>
</dbReference>
<evidence type="ECO:0000256" key="13">
    <source>
        <dbReference type="ARBA" id="ARBA00023288"/>
    </source>
</evidence>
<keyword evidence="12" id="KW-0325">Glycoprotein</keyword>
<evidence type="ECO:0000256" key="8">
    <source>
        <dbReference type="ARBA" id="ARBA00022729"/>
    </source>
</evidence>
<evidence type="ECO:0000256" key="9">
    <source>
        <dbReference type="ARBA" id="ARBA00023004"/>
    </source>
</evidence>
<keyword evidence="13" id="KW-0449">Lipoprotein</keyword>
<comment type="subcellular location">
    <subcellularLocation>
        <location evidence="1">Cell membrane</location>
        <topology evidence="1">Lipid-anchor</topology>
        <topology evidence="1">GPI-anchor</topology>
    </subcellularLocation>
    <subcellularLocation>
        <location evidence="2">Secreted</location>
    </subcellularLocation>
</comment>
<comment type="caution">
    <text evidence="16">The sequence shown here is derived from an EMBL/GenBank/DDBJ whole genome shotgun (WGS) entry which is preliminary data.</text>
</comment>
<dbReference type="Proteomes" id="UP000886653">
    <property type="component" value="Unassembled WGS sequence"/>
</dbReference>
<feature type="chain" id="PRO_5040131295" description="CFEM domain-containing protein" evidence="14">
    <location>
        <begin position="20"/>
        <end position="183"/>
    </location>
</feature>
<keyword evidence="4" id="KW-1003">Cell membrane</keyword>
<evidence type="ECO:0000256" key="1">
    <source>
        <dbReference type="ARBA" id="ARBA00004609"/>
    </source>
</evidence>
<comment type="similarity">
    <text evidence="3">Belongs to the RBT5 family.</text>
</comment>
<evidence type="ECO:0000256" key="2">
    <source>
        <dbReference type="ARBA" id="ARBA00004613"/>
    </source>
</evidence>
<evidence type="ECO:0000256" key="10">
    <source>
        <dbReference type="ARBA" id="ARBA00023136"/>
    </source>
</evidence>
<protein>
    <recommendedName>
        <fullName evidence="15">CFEM domain-containing protein</fullName>
    </recommendedName>
</protein>
<evidence type="ECO:0000256" key="4">
    <source>
        <dbReference type="ARBA" id="ARBA00022475"/>
    </source>
</evidence>
<sequence length="183" mass="19504">MNTFSFLFTLLLSASAISAGHLIRRQDLSALPPCGQKCLIHAASSKKLVGKCSLSDEKCFCKNEPFQASVRSCVEKTCSNPDKLKVISFDDKTCPGQNISSLPACGQLCLLKSAANKKIIGKCSATDNACLCSNDAFQKSVQQCVLGSCQPFDILGVLSWAKKTCPSHGGNSHGTPSFMPGFF</sequence>
<keyword evidence="8 14" id="KW-0732">Signal</keyword>
<dbReference type="GO" id="GO:0005886">
    <property type="term" value="C:plasma membrane"/>
    <property type="evidence" value="ECO:0007669"/>
    <property type="project" value="UniProtKB-SubCell"/>
</dbReference>
<evidence type="ECO:0000256" key="5">
    <source>
        <dbReference type="ARBA" id="ARBA00022525"/>
    </source>
</evidence>
<organism evidence="16 17">
    <name type="scientific">Cronartium quercuum f. sp. fusiforme G11</name>
    <dbReference type="NCBI Taxonomy" id="708437"/>
    <lineage>
        <taxon>Eukaryota</taxon>
        <taxon>Fungi</taxon>
        <taxon>Dikarya</taxon>
        <taxon>Basidiomycota</taxon>
        <taxon>Pucciniomycotina</taxon>
        <taxon>Pucciniomycetes</taxon>
        <taxon>Pucciniales</taxon>
        <taxon>Coleosporiaceae</taxon>
        <taxon>Cronartium</taxon>
    </lineage>
</organism>
<evidence type="ECO:0000256" key="14">
    <source>
        <dbReference type="SAM" id="SignalP"/>
    </source>
</evidence>
<gene>
    <name evidence="16" type="ORF">CROQUDRAFT_106581</name>
</gene>
<evidence type="ECO:0000256" key="6">
    <source>
        <dbReference type="ARBA" id="ARBA00022617"/>
    </source>
</evidence>
<dbReference type="EMBL" id="MU167250">
    <property type="protein sequence ID" value="KAG0147252.1"/>
    <property type="molecule type" value="Genomic_DNA"/>
</dbReference>
<proteinExistence type="inferred from homology"/>
<dbReference type="PROSITE" id="PS52012">
    <property type="entry name" value="CFEM"/>
    <property type="match status" value="1"/>
</dbReference>
<keyword evidence="11" id="KW-1015">Disulfide bond</keyword>
<evidence type="ECO:0000256" key="7">
    <source>
        <dbReference type="ARBA" id="ARBA00022723"/>
    </source>
</evidence>
<feature type="signal peptide" evidence="14">
    <location>
        <begin position="1"/>
        <end position="19"/>
    </location>
</feature>
<dbReference type="PANTHER" id="PTHR37928">
    <property type="entry name" value="CFEM DOMAIN PROTEIN (AFU_ORTHOLOGUE AFUA_6G14090)"/>
    <property type="match status" value="1"/>
</dbReference>